<evidence type="ECO:0000313" key="2">
    <source>
        <dbReference type="Proteomes" id="UP000813463"/>
    </source>
</evidence>
<dbReference type="PANTHER" id="PTHR35103:SF1">
    <property type="entry name" value="OS06G0115700 PROTEIN"/>
    <property type="match status" value="1"/>
</dbReference>
<dbReference type="PANTHER" id="PTHR35103">
    <property type="entry name" value="OS06G0115700 PROTEIN"/>
    <property type="match status" value="1"/>
</dbReference>
<reference evidence="2" key="1">
    <citation type="journal article" date="2021" name="Nat. Commun.">
        <title>Genomic analyses provide insights into spinach domestication and the genetic basis of agronomic traits.</title>
        <authorList>
            <person name="Cai X."/>
            <person name="Sun X."/>
            <person name="Xu C."/>
            <person name="Sun H."/>
            <person name="Wang X."/>
            <person name="Ge C."/>
            <person name="Zhang Z."/>
            <person name="Wang Q."/>
            <person name="Fei Z."/>
            <person name="Jiao C."/>
            <person name="Wang Q."/>
        </authorList>
    </citation>
    <scope>NUCLEOTIDE SEQUENCE [LARGE SCALE GENOMIC DNA]</scope>
    <source>
        <strain evidence="2">cv. Varoflay</strain>
    </source>
</reference>
<organism evidence="2 3">
    <name type="scientific">Spinacia oleracea</name>
    <name type="common">Spinach</name>
    <dbReference type="NCBI Taxonomy" id="3562"/>
    <lineage>
        <taxon>Eukaryota</taxon>
        <taxon>Viridiplantae</taxon>
        <taxon>Streptophyta</taxon>
        <taxon>Embryophyta</taxon>
        <taxon>Tracheophyta</taxon>
        <taxon>Spermatophyta</taxon>
        <taxon>Magnoliopsida</taxon>
        <taxon>eudicotyledons</taxon>
        <taxon>Gunneridae</taxon>
        <taxon>Pentapetalae</taxon>
        <taxon>Caryophyllales</taxon>
        <taxon>Chenopodiaceae</taxon>
        <taxon>Chenopodioideae</taxon>
        <taxon>Anserineae</taxon>
        <taxon>Spinacia</taxon>
    </lineage>
</organism>
<dbReference type="GeneID" id="110783587"/>
<accession>A0A9R0I6Y4</accession>
<feature type="region of interest" description="Disordered" evidence="1">
    <location>
        <begin position="180"/>
        <end position="280"/>
    </location>
</feature>
<dbReference type="KEGG" id="soe:110783587"/>
<reference evidence="3" key="2">
    <citation type="submission" date="2025-08" db="UniProtKB">
        <authorList>
            <consortium name="RefSeq"/>
        </authorList>
    </citation>
    <scope>IDENTIFICATION</scope>
    <source>
        <tissue evidence="3">Leaf</tissue>
    </source>
</reference>
<evidence type="ECO:0000313" key="3">
    <source>
        <dbReference type="RefSeq" id="XP_021843633.2"/>
    </source>
</evidence>
<sequence length="280" mass="31265">MVVPLRPGKFYGSSLPRPRFYTDIKFSDERVDPPVSVLDPLMSWANEAHWSMGGLSMNRLRLQGKIEGNVQKLRKEQEKALNKKIENSTPISSSKKGVGIGGRRGGDLVDSPPPAPILKKKRGRAKLLDEEEEEFEEDEEDEEETEIETRKVVKAVKRNGEMKKRRRLVRKLGDDFELVASENQKSGRSPLKDLSNGLVSDTGVALRTRSRRSMVVMEEEGEDDNGGKKSKVAVENGKAKKVSEKNVSVSPKKVSKKNREKGSVSPNGSRSSPRLKQKSI</sequence>
<feature type="compositionally biased region" description="Acidic residues" evidence="1">
    <location>
        <begin position="129"/>
        <end position="146"/>
    </location>
</feature>
<evidence type="ECO:0000256" key="1">
    <source>
        <dbReference type="SAM" id="MobiDB-lite"/>
    </source>
</evidence>
<dbReference type="AlphaFoldDB" id="A0A9R0I6Y4"/>
<name>A0A9R0I6Y4_SPIOL</name>
<dbReference type="Proteomes" id="UP000813463">
    <property type="component" value="Chromosome 4"/>
</dbReference>
<keyword evidence="2" id="KW-1185">Reference proteome</keyword>
<protein>
    <submittedName>
        <fullName evidence="3">Uncharacterized protein</fullName>
    </submittedName>
</protein>
<proteinExistence type="predicted"/>
<feature type="region of interest" description="Disordered" evidence="1">
    <location>
        <begin position="88"/>
        <end position="148"/>
    </location>
</feature>
<gene>
    <name evidence="3" type="primary">LOC110783587</name>
</gene>
<dbReference type="RefSeq" id="XP_021843633.2">
    <property type="nucleotide sequence ID" value="XM_021987941.2"/>
</dbReference>